<reference evidence="1 2" key="1">
    <citation type="submission" date="2018-03" db="EMBL/GenBank/DDBJ databases">
        <title>Genomic Encyclopedia of Archaeal and Bacterial Type Strains, Phase II (KMG-II): from individual species to whole genera.</title>
        <authorList>
            <person name="Goeker M."/>
        </authorList>
    </citation>
    <scope>NUCLEOTIDE SEQUENCE [LARGE SCALE GENOMIC DNA]</scope>
    <source>
        <strain evidence="1 2">DSM 18107</strain>
    </source>
</reference>
<sequence>MKGPIQDGYFALVELLLPEFILEHFELKEVRKEAEVFHLNLEEVNAPPEELKEEKLLSKGFFPTITIQDFPIRGHKVYMHIKRRRWLRTTTGKAVYRDWSIVAEGTRMTSEFAAFLKEISRYSGD</sequence>
<keyword evidence="2" id="KW-1185">Reference proteome</keyword>
<evidence type="ECO:0008006" key="3">
    <source>
        <dbReference type="Google" id="ProtNLM"/>
    </source>
</evidence>
<dbReference type="EMBL" id="PYGK01000051">
    <property type="protein sequence ID" value="PSL17316.1"/>
    <property type="molecule type" value="Genomic_DNA"/>
</dbReference>
<dbReference type="OrthoDB" id="1119824at2"/>
<protein>
    <recommendedName>
        <fullName evidence="3">Transposase</fullName>
    </recommendedName>
</protein>
<dbReference type="Proteomes" id="UP000240978">
    <property type="component" value="Unassembled WGS sequence"/>
</dbReference>
<accession>A0A2P8F6H9</accession>
<proteinExistence type="predicted"/>
<evidence type="ECO:0000313" key="1">
    <source>
        <dbReference type="EMBL" id="PSL17316.1"/>
    </source>
</evidence>
<name>A0A2P8F6H9_9BACT</name>
<comment type="caution">
    <text evidence="1">The sequence shown here is derived from an EMBL/GenBank/DDBJ whole genome shotgun (WGS) entry which is preliminary data.</text>
</comment>
<dbReference type="RefSeq" id="WP_106606328.1">
    <property type="nucleotide sequence ID" value="NZ_PYGK01000051.1"/>
</dbReference>
<organism evidence="1 2">
    <name type="scientific">Chitinophaga ginsengisoli</name>
    <dbReference type="NCBI Taxonomy" id="363837"/>
    <lineage>
        <taxon>Bacteria</taxon>
        <taxon>Pseudomonadati</taxon>
        <taxon>Bacteroidota</taxon>
        <taxon>Chitinophagia</taxon>
        <taxon>Chitinophagales</taxon>
        <taxon>Chitinophagaceae</taxon>
        <taxon>Chitinophaga</taxon>
    </lineage>
</organism>
<gene>
    <name evidence="1" type="ORF">CLV42_1512</name>
</gene>
<dbReference type="AlphaFoldDB" id="A0A2P8F6H9"/>
<evidence type="ECO:0000313" key="2">
    <source>
        <dbReference type="Proteomes" id="UP000240978"/>
    </source>
</evidence>